<dbReference type="Proteomes" id="UP001152300">
    <property type="component" value="Unassembled WGS sequence"/>
</dbReference>
<protein>
    <submittedName>
        <fullName evidence="1">Uncharacterized protein</fullName>
    </submittedName>
</protein>
<sequence>MVTGTARGTSWSACIERGTLATIAAGQYGLCIDSWAAEVGRITHDGTFREDWGDLVWRNHGLKVLITHYEMLL</sequence>
<dbReference type="EMBL" id="JAPEIS010000004">
    <property type="protein sequence ID" value="KAJ8066845.1"/>
    <property type="molecule type" value="Genomic_DNA"/>
</dbReference>
<keyword evidence="2" id="KW-1185">Reference proteome</keyword>
<proteinExistence type="predicted"/>
<organism evidence="1 2">
    <name type="scientific">Sclerotinia nivalis</name>
    <dbReference type="NCBI Taxonomy" id="352851"/>
    <lineage>
        <taxon>Eukaryota</taxon>
        <taxon>Fungi</taxon>
        <taxon>Dikarya</taxon>
        <taxon>Ascomycota</taxon>
        <taxon>Pezizomycotina</taxon>
        <taxon>Leotiomycetes</taxon>
        <taxon>Helotiales</taxon>
        <taxon>Sclerotiniaceae</taxon>
        <taxon>Sclerotinia</taxon>
    </lineage>
</organism>
<evidence type="ECO:0000313" key="1">
    <source>
        <dbReference type="EMBL" id="KAJ8066845.1"/>
    </source>
</evidence>
<name>A0A9X0AQ18_9HELO</name>
<gene>
    <name evidence="1" type="ORF">OCU04_004227</name>
</gene>
<dbReference type="AlphaFoldDB" id="A0A9X0AQ18"/>
<comment type="caution">
    <text evidence="1">The sequence shown here is derived from an EMBL/GenBank/DDBJ whole genome shotgun (WGS) entry which is preliminary data.</text>
</comment>
<accession>A0A9X0AQ18</accession>
<reference evidence="1" key="1">
    <citation type="submission" date="2022-11" db="EMBL/GenBank/DDBJ databases">
        <title>Genome Resource of Sclerotinia nivalis Strain SnTB1, a Plant Pathogen Isolated from American Ginseng.</title>
        <authorList>
            <person name="Fan S."/>
        </authorList>
    </citation>
    <scope>NUCLEOTIDE SEQUENCE</scope>
    <source>
        <strain evidence="1">SnTB1</strain>
    </source>
</reference>
<evidence type="ECO:0000313" key="2">
    <source>
        <dbReference type="Proteomes" id="UP001152300"/>
    </source>
</evidence>